<dbReference type="EMBL" id="JBFCZG010000007">
    <property type="protein sequence ID" value="KAL3420262.1"/>
    <property type="molecule type" value="Genomic_DNA"/>
</dbReference>
<comment type="caution">
    <text evidence="2">The sequence shown here is derived from an EMBL/GenBank/DDBJ whole genome shotgun (WGS) entry which is preliminary data.</text>
</comment>
<proteinExistence type="predicted"/>
<accession>A0ABR4PAT1</accession>
<evidence type="ECO:0000256" key="1">
    <source>
        <dbReference type="SAM" id="MobiDB-lite"/>
    </source>
</evidence>
<name>A0ABR4PAT1_9HELO</name>
<sequence length="151" mass="17222">MSSAAASSTQGYNIVRSQQDSSSQDASRHGYWESYAHDFYEDEVDENEGYDGEADDDLADLVETSDYEDSQDQIDPVLGIEQRVALAMRGPLEKLDPDGTETEGEIWAYWEVPETLQRIYTPTTEIRSIFTFTQTDQRYEGLDCGSYMTRR</sequence>
<gene>
    <name evidence="2" type="ORF">PVAG01_08761</name>
</gene>
<feature type="compositionally biased region" description="Polar residues" evidence="1">
    <location>
        <begin position="1"/>
        <end position="16"/>
    </location>
</feature>
<evidence type="ECO:0000313" key="2">
    <source>
        <dbReference type="EMBL" id="KAL3420262.1"/>
    </source>
</evidence>
<organism evidence="2 3">
    <name type="scientific">Phlyctema vagabunda</name>
    <dbReference type="NCBI Taxonomy" id="108571"/>
    <lineage>
        <taxon>Eukaryota</taxon>
        <taxon>Fungi</taxon>
        <taxon>Dikarya</taxon>
        <taxon>Ascomycota</taxon>
        <taxon>Pezizomycotina</taxon>
        <taxon>Leotiomycetes</taxon>
        <taxon>Helotiales</taxon>
        <taxon>Dermateaceae</taxon>
        <taxon>Phlyctema</taxon>
    </lineage>
</organism>
<reference evidence="2 3" key="1">
    <citation type="submission" date="2024-06" db="EMBL/GenBank/DDBJ databases">
        <title>Complete genome of Phlyctema vagabunda strain 19-DSS-EL-015.</title>
        <authorList>
            <person name="Fiorenzani C."/>
        </authorList>
    </citation>
    <scope>NUCLEOTIDE SEQUENCE [LARGE SCALE GENOMIC DNA]</scope>
    <source>
        <strain evidence="2 3">19-DSS-EL-015</strain>
    </source>
</reference>
<evidence type="ECO:0000313" key="3">
    <source>
        <dbReference type="Proteomes" id="UP001629113"/>
    </source>
</evidence>
<feature type="region of interest" description="Disordered" evidence="1">
    <location>
        <begin position="1"/>
        <end position="29"/>
    </location>
</feature>
<dbReference type="Proteomes" id="UP001629113">
    <property type="component" value="Unassembled WGS sequence"/>
</dbReference>
<protein>
    <submittedName>
        <fullName evidence="2">Uncharacterized protein</fullName>
    </submittedName>
</protein>
<keyword evidence="3" id="KW-1185">Reference proteome</keyword>